<organism evidence="3 4">
    <name type="scientific">Actinomyces ruminicola</name>
    <dbReference type="NCBI Taxonomy" id="332524"/>
    <lineage>
        <taxon>Bacteria</taxon>
        <taxon>Bacillati</taxon>
        <taxon>Actinomycetota</taxon>
        <taxon>Actinomycetes</taxon>
        <taxon>Actinomycetales</taxon>
        <taxon>Actinomycetaceae</taxon>
        <taxon>Actinomyces</taxon>
    </lineage>
</organism>
<dbReference type="SUPFAM" id="SSF52794">
    <property type="entry name" value="PTS system IIB component-like"/>
    <property type="match status" value="1"/>
</dbReference>
<dbReference type="InterPro" id="IPR013011">
    <property type="entry name" value="PTS_EIIB_2"/>
</dbReference>
<dbReference type="CDD" id="cd05566">
    <property type="entry name" value="PTS_IIB_galactitol"/>
    <property type="match status" value="1"/>
</dbReference>
<dbReference type="OrthoDB" id="3196672at2"/>
<dbReference type="PROSITE" id="PS51099">
    <property type="entry name" value="PTS_EIIB_TYPE_2"/>
    <property type="match status" value="1"/>
</dbReference>
<dbReference type="EMBL" id="FNHU01000021">
    <property type="protein sequence ID" value="SDN27514.1"/>
    <property type="molecule type" value="Genomic_DNA"/>
</dbReference>
<dbReference type="GO" id="GO:0008982">
    <property type="term" value="F:protein-N(PI)-phosphohistidine-sugar phosphotransferase activity"/>
    <property type="evidence" value="ECO:0007669"/>
    <property type="project" value="InterPro"/>
</dbReference>
<dbReference type="InterPro" id="IPR036095">
    <property type="entry name" value="PTS_EIIB-like_sf"/>
</dbReference>
<dbReference type="RefSeq" id="WP_092612975.1">
    <property type="nucleotide sequence ID" value="NZ_FNHU01000021.1"/>
</dbReference>
<dbReference type="Proteomes" id="UP000199671">
    <property type="component" value="Unassembled WGS sequence"/>
</dbReference>
<proteinExistence type="predicted"/>
<evidence type="ECO:0000259" key="2">
    <source>
        <dbReference type="PROSITE" id="PS51099"/>
    </source>
</evidence>
<dbReference type="InterPro" id="IPR003501">
    <property type="entry name" value="PTS_EIIB_2/3"/>
</dbReference>
<gene>
    <name evidence="3" type="ORF">SAMN04487766_12125</name>
</gene>
<reference evidence="3 4" key="1">
    <citation type="submission" date="2016-10" db="EMBL/GenBank/DDBJ databases">
        <authorList>
            <person name="de Groot N.N."/>
        </authorList>
    </citation>
    <scope>NUCLEOTIDE SEQUENCE [LARGE SCALE GENOMIC DNA]</scope>
    <source>
        <strain evidence="3 4">KPR-7B</strain>
    </source>
</reference>
<evidence type="ECO:0000313" key="4">
    <source>
        <dbReference type="Proteomes" id="UP000199671"/>
    </source>
</evidence>
<evidence type="ECO:0000256" key="1">
    <source>
        <dbReference type="ARBA" id="ARBA00022679"/>
    </source>
</evidence>
<dbReference type="Gene3D" id="3.40.50.2300">
    <property type="match status" value="1"/>
</dbReference>
<evidence type="ECO:0000313" key="3">
    <source>
        <dbReference type="EMBL" id="SDN27514.1"/>
    </source>
</evidence>
<protein>
    <submittedName>
        <fullName evidence="3">PTS system, galactitol-specific IIB component</fullName>
    </submittedName>
</protein>
<keyword evidence="1" id="KW-0808">Transferase</keyword>
<feature type="domain" description="PTS EIIB type-2" evidence="2">
    <location>
        <begin position="1"/>
        <end position="95"/>
    </location>
</feature>
<dbReference type="AlphaFoldDB" id="A0A1H0A2I9"/>
<sequence>MTAKVIVACGSGVATSQTVASKVSRLLKEARVDADVQAVDLKSVDRHLTDAAAYITIVRENKPRSVPVINGIAFLTGMGQDQELAKLIEAIKASGASGRA</sequence>
<accession>A0A1H0A2I9</accession>
<name>A0A1H0A2I9_9ACTO</name>
<dbReference type="Pfam" id="PF02302">
    <property type="entry name" value="PTS_IIB"/>
    <property type="match status" value="1"/>
</dbReference>
<dbReference type="GO" id="GO:0009401">
    <property type="term" value="P:phosphoenolpyruvate-dependent sugar phosphotransferase system"/>
    <property type="evidence" value="ECO:0007669"/>
    <property type="project" value="InterPro"/>
</dbReference>